<keyword evidence="3" id="KW-1185">Reference proteome</keyword>
<feature type="non-terminal residue" evidence="2">
    <location>
        <position position="1"/>
    </location>
</feature>
<dbReference type="SUPFAM" id="SSF75304">
    <property type="entry name" value="Amidase signature (AS) enzymes"/>
    <property type="match status" value="1"/>
</dbReference>
<accession>A0A0P9CSV9</accession>
<proteinExistence type="predicted"/>
<evidence type="ECO:0000259" key="1">
    <source>
        <dbReference type="Pfam" id="PF01425"/>
    </source>
</evidence>
<evidence type="ECO:0000313" key="3">
    <source>
        <dbReference type="Proteomes" id="UP000050509"/>
    </source>
</evidence>
<reference evidence="2 3" key="1">
    <citation type="submission" date="2015-09" db="EMBL/GenBank/DDBJ databases">
        <title>Draft genome sequence of Kouleothrix aurantiaca JCM 19913.</title>
        <authorList>
            <person name="Hemp J."/>
        </authorList>
    </citation>
    <scope>NUCLEOTIDE SEQUENCE [LARGE SCALE GENOMIC DNA]</scope>
    <source>
        <strain evidence="2 3">COM-B</strain>
    </source>
</reference>
<evidence type="ECO:0000313" key="2">
    <source>
        <dbReference type="EMBL" id="KPV42730.1"/>
    </source>
</evidence>
<sequence>RRECDALFERVDLISTPAQPGTAPALSSIGSTAFTGPFNALGWPAISVPVGLDGGLPLGLQLAGKPWDDATVLRAAHAIEQAIRLPAPA</sequence>
<protein>
    <recommendedName>
        <fullName evidence="1">Amidase domain-containing protein</fullName>
    </recommendedName>
</protein>
<dbReference type="Proteomes" id="UP000050509">
    <property type="component" value="Unassembled WGS sequence"/>
</dbReference>
<dbReference type="AlphaFoldDB" id="A0A0P9CSV9"/>
<organism evidence="2 3">
    <name type="scientific">Kouleothrix aurantiaca</name>
    <dbReference type="NCBI Taxonomy" id="186479"/>
    <lineage>
        <taxon>Bacteria</taxon>
        <taxon>Bacillati</taxon>
        <taxon>Chloroflexota</taxon>
        <taxon>Chloroflexia</taxon>
        <taxon>Chloroflexales</taxon>
        <taxon>Roseiflexineae</taxon>
        <taxon>Roseiflexaceae</taxon>
        <taxon>Kouleothrix</taxon>
    </lineage>
</organism>
<dbReference type="PANTHER" id="PTHR11895:SF176">
    <property type="entry name" value="AMIDASE AMID-RELATED"/>
    <property type="match status" value="1"/>
</dbReference>
<dbReference type="InterPro" id="IPR036928">
    <property type="entry name" value="AS_sf"/>
</dbReference>
<name>A0A0P9CSV9_9CHLR</name>
<dbReference type="EMBL" id="LJCR01003794">
    <property type="protein sequence ID" value="KPV42730.1"/>
    <property type="molecule type" value="Genomic_DNA"/>
</dbReference>
<dbReference type="Pfam" id="PF01425">
    <property type="entry name" value="Amidase"/>
    <property type="match status" value="1"/>
</dbReference>
<dbReference type="InterPro" id="IPR000120">
    <property type="entry name" value="Amidase"/>
</dbReference>
<dbReference type="Gene3D" id="3.90.1300.10">
    <property type="entry name" value="Amidase signature (AS) domain"/>
    <property type="match status" value="1"/>
</dbReference>
<dbReference type="InterPro" id="IPR023631">
    <property type="entry name" value="Amidase_dom"/>
</dbReference>
<gene>
    <name evidence="2" type="ORF">SE17_44420</name>
</gene>
<dbReference type="GO" id="GO:0003824">
    <property type="term" value="F:catalytic activity"/>
    <property type="evidence" value="ECO:0007669"/>
    <property type="project" value="InterPro"/>
</dbReference>
<dbReference type="PANTHER" id="PTHR11895">
    <property type="entry name" value="TRANSAMIDASE"/>
    <property type="match status" value="1"/>
</dbReference>
<feature type="domain" description="Amidase" evidence="1">
    <location>
        <begin position="1"/>
        <end position="73"/>
    </location>
</feature>
<comment type="caution">
    <text evidence="2">The sequence shown here is derived from an EMBL/GenBank/DDBJ whole genome shotgun (WGS) entry which is preliminary data.</text>
</comment>